<evidence type="ECO:0008006" key="4">
    <source>
        <dbReference type="Google" id="ProtNLM"/>
    </source>
</evidence>
<organism evidence="2 3">
    <name type="scientific">Corynespora cassiicola Philippines</name>
    <dbReference type="NCBI Taxonomy" id="1448308"/>
    <lineage>
        <taxon>Eukaryota</taxon>
        <taxon>Fungi</taxon>
        <taxon>Dikarya</taxon>
        <taxon>Ascomycota</taxon>
        <taxon>Pezizomycotina</taxon>
        <taxon>Dothideomycetes</taxon>
        <taxon>Pleosporomycetidae</taxon>
        <taxon>Pleosporales</taxon>
        <taxon>Corynesporascaceae</taxon>
        <taxon>Corynespora</taxon>
    </lineage>
</organism>
<feature type="signal peptide" evidence="1">
    <location>
        <begin position="1"/>
        <end position="18"/>
    </location>
</feature>
<protein>
    <recommendedName>
        <fullName evidence="4">Ubiquitin 3 binding protein But2 C-terminal domain-containing protein</fullName>
    </recommendedName>
</protein>
<feature type="chain" id="PRO_5015653399" description="Ubiquitin 3 binding protein But2 C-terminal domain-containing protein" evidence="1">
    <location>
        <begin position="19"/>
        <end position="191"/>
    </location>
</feature>
<evidence type="ECO:0000313" key="3">
    <source>
        <dbReference type="Proteomes" id="UP000240883"/>
    </source>
</evidence>
<proteinExistence type="predicted"/>
<dbReference type="EMBL" id="KZ678135">
    <property type="protein sequence ID" value="PSN67467.1"/>
    <property type="molecule type" value="Genomic_DNA"/>
</dbReference>
<sequence>MKSTVATAILALASTISAAPVPFGTPELQTFYYPATTNVYNQSNGAVDFDSEFGKVERKNGAPELSTMSNFYFYEQSTGKTCKFMFELDGTDYTVEQFGAQVPEFDVFQTTKAVMDDIPGVAGGAPNNKRGQQLGRMRVVPGGQAEVVWGSFEFPCPEANKDVPYAWEVVAVGEAAKMKWSKTDGPWIAYY</sequence>
<dbReference type="AlphaFoldDB" id="A0A2T2NPV4"/>
<dbReference type="Proteomes" id="UP000240883">
    <property type="component" value="Unassembled WGS sequence"/>
</dbReference>
<evidence type="ECO:0000256" key="1">
    <source>
        <dbReference type="SAM" id="SignalP"/>
    </source>
</evidence>
<accession>A0A2T2NPV4</accession>
<dbReference type="OrthoDB" id="5356630at2759"/>
<gene>
    <name evidence="2" type="ORF">BS50DRAFT_574161</name>
</gene>
<reference evidence="2 3" key="1">
    <citation type="journal article" date="2018" name="Front. Microbiol.">
        <title>Genome-Wide Analysis of Corynespora cassiicola Leaf Fall Disease Putative Effectors.</title>
        <authorList>
            <person name="Lopez D."/>
            <person name="Ribeiro S."/>
            <person name="Label P."/>
            <person name="Fumanal B."/>
            <person name="Venisse J.S."/>
            <person name="Kohler A."/>
            <person name="de Oliveira R.R."/>
            <person name="Labutti K."/>
            <person name="Lipzen A."/>
            <person name="Lail K."/>
            <person name="Bauer D."/>
            <person name="Ohm R.A."/>
            <person name="Barry K.W."/>
            <person name="Spatafora J."/>
            <person name="Grigoriev I.V."/>
            <person name="Martin F.M."/>
            <person name="Pujade-Renaud V."/>
        </authorList>
    </citation>
    <scope>NUCLEOTIDE SEQUENCE [LARGE SCALE GENOMIC DNA]</scope>
    <source>
        <strain evidence="2 3">Philippines</strain>
    </source>
</reference>
<evidence type="ECO:0000313" key="2">
    <source>
        <dbReference type="EMBL" id="PSN67467.1"/>
    </source>
</evidence>
<keyword evidence="3" id="KW-1185">Reference proteome</keyword>
<keyword evidence="1" id="KW-0732">Signal</keyword>
<name>A0A2T2NPV4_CORCC</name>